<dbReference type="AlphaFoldDB" id="A0A0V1EDL2"/>
<evidence type="ECO:0000313" key="4">
    <source>
        <dbReference type="Proteomes" id="UP000054632"/>
    </source>
</evidence>
<dbReference type="Proteomes" id="UP000054826">
    <property type="component" value="Unassembled WGS sequence"/>
</dbReference>
<dbReference type="EMBL" id="JYDV01000064">
    <property type="protein sequence ID" value="KRZ36982.1"/>
    <property type="molecule type" value="Genomic_DNA"/>
</dbReference>
<keyword evidence="5" id="KW-1185">Reference proteome</keyword>
<dbReference type="EMBL" id="JYDR01000055">
    <property type="protein sequence ID" value="KRY71665.1"/>
    <property type="molecule type" value="Genomic_DNA"/>
</dbReference>
<evidence type="ECO:0000313" key="1">
    <source>
        <dbReference type="EMBL" id="KRY71665.1"/>
    </source>
</evidence>
<dbReference type="Proteomes" id="UP000054805">
    <property type="component" value="Unassembled WGS sequence"/>
</dbReference>
<organism evidence="1 4">
    <name type="scientific">Trichinella pseudospiralis</name>
    <name type="common">Parasitic roundworm</name>
    <dbReference type="NCBI Taxonomy" id="6337"/>
    <lineage>
        <taxon>Eukaryota</taxon>
        <taxon>Metazoa</taxon>
        <taxon>Ecdysozoa</taxon>
        <taxon>Nematoda</taxon>
        <taxon>Enoplea</taxon>
        <taxon>Dorylaimia</taxon>
        <taxon>Trichinellida</taxon>
        <taxon>Trichinellidae</taxon>
        <taxon>Trichinella</taxon>
    </lineage>
</organism>
<protein>
    <submittedName>
        <fullName evidence="1">Uncharacterized protein</fullName>
    </submittedName>
</protein>
<accession>A0A0V1EDL2</accession>
<name>A0A0V1EDL2_TRIPS</name>
<reference evidence="4 5" key="1">
    <citation type="submission" date="2015-01" db="EMBL/GenBank/DDBJ databases">
        <title>Evolution of Trichinella species and genotypes.</title>
        <authorList>
            <person name="Korhonen P.K."/>
            <person name="Edoardo P."/>
            <person name="Giuseppe L.R."/>
            <person name="Gasser R.B."/>
        </authorList>
    </citation>
    <scope>NUCLEOTIDE SEQUENCE [LARGE SCALE GENOMIC DNA]</scope>
    <source>
        <strain evidence="1">ISS13</strain>
        <strain evidence="3">ISS176</strain>
        <strain evidence="2">ISS588</strain>
    </source>
</reference>
<evidence type="ECO:0000313" key="3">
    <source>
        <dbReference type="EMBL" id="KRZ36982.1"/>
    </source>
</evidence>
<dbReference type="Proteomes" id="UP000054632">
    <property type="component" value="Unassembled WGS sequence"/>
</dbReference>
<dbReference type="EMBL" id="JYDS01000027">
    <property type="protein sequence ID" value="KRZ31187.1"/>
    <property type="molecule type" value="Genomic_DNA"/>
</dbReference>
<sequence length="97" mass="11102">MPVARSHLRNQVSRKLASSHNQVQVDCMINPQSIRFEPLSSSFRCMVPTLDPRRPPNNLQYVISNDSITFNVTGILSGLSNIKPHKNYLEREYQCCI</sequence>
<proteinExistence type="predicted"/>
<comment type="caution">
    <text evidence="1">The sequence shown here is derived from an EMBL/GenBank/DDBJ whole genome shotgun (WGS) entry which is preliminary data.</text>
</comment>
<gene>
    <name evidence="1" type="ORF">T4A_6665</name>
    <name evidence="2" type="ORF">T4B_14038</name>
    <name evidence="3" type="ORF">T4C_2941</name>
</gene>
<evidence type="ECO:0000313" key="5">
    <source>
        <dbReference type="Proteomes" id="UP000054805"/>
    </source>
</evidence>
<evidence type="ECO:0000313" key="2">
    <source>
        <dbReference type="EMBL" id="KRZ31187.1"/>
    </source>
</evidence>